<evidence type="ECO:0000256" key="3">
    <source>
        <dbReference type="SAM" id="MobiDB-lite"/>
    </source>
</evidence>
<dbReference type="AlphaFoldDB" id="A0A9Q0BCM6"/>
<feature type="compositionally biased region" description="Polar residues" evidence="3">
    <location>
        <begin position="480"/>
        <end position="492"/>
    </location>
</feature>
<feature type="domain" description="BRO1" evidence="4">
    <location>
        <begin position="1"/>
        <end position="285"/>
    </location>
</feature>
<dbReference type="PANTHER" id="PTHR40463">
    <property type="entry name" value="PH-RESPONSE REGULATOR PROTEIN PALC"/>
    <property type="match status" value="1"/>
</dbReference>
<evidence type="ECO:0000313" key="5">
    <source>
        <dbReference type="EMBL" id="KAI6779705.1"/>
    </source>
</evidence>
<reference evidence="5" key="1">
    <citation type="journal article" date="2021" name="J Fungi (Basel)">
        <title>Genomic and Metabolomic Analyses of the Marine Fungus Emericellopsis cladophorae: Insights into Saltwater Adaptability Mechanisms and Its Biosynthetic Potential.</title>
        <authorList>
            <person name="Goncalves M.F.M."/>
            <person name="Hilario S."/>
            <person name="Van de Peer Y."/>
            <person name="Esteves A.C."/>
            <person name="Alves A."/>
        </authorList>
    </citation>
    <scope>NUCLEOTIDE SEQUENCE</scope>
    <source>
        <strain evidence="5">MUM 19.33</strain>
    </source>
</reference>
<dbReference type="GO" id="GO:0005886">
    <property type="term" value="C:plasma membrane"/>
    <property type="evidence" value="ECO:0007669"/>
    <property type="project" value="TreeGrafter"/>
</dbReference>
<dbReference type="EMBL" id="JAGIXG020000042">
    <property type="protein sequence ID" value="KAI6779705.1"/>
    <property type="molecule type" value="Genomic_DNA"/>
</dbReference>
<name>A0A9Q0BCM6_9HYPO</name>
<evidence type="ECO:0000256" key="1">
    <source>
        <dbReference type="ARBA" id="ARBA00010997"/>
    </source>
</evidence>
<proteinExistence type="inferred from homology"/>
<gene>
    <name evidence="5" type="ORF">J7T54_005735</name>
</gene>
<comment type="similarity">
    <text evidence="1">Belongs to the palC family.</text>
</comment>
<feature type="region of interest" description="Disordered" evidence="3">
    <location>
        <begin position="454"/>
        <end position="492"/>
    </location>
</feature>
<sequence>MPYPFALPTTSSFSFTACFESDSHPSLPLCANTYRGVAKDALKKHKRLDPASQVGHLPSVRTALLDYLPYVLALNAGLYDLPLPTGERIRVKPTAQPSIKWRPTLNGDFVQGRDRSRLRCHSLSQESAFVMSAIGFTYILEARSALQPLYSTNSEFLGVQERTTAISTATKNLMSSASVFKWLGDTMIHTEKTGPHKEVNQKFFVDIAPSTVSAMASLSHAEATLLAVLKDDPYPAAVAQDRNKNDKEWMFKSPEIPKVRAPLYARLCLAASEHAARALSLAQSSVQESTKMDSNILKYMEDFRRVSRAKACRFLGIDAELGGQTADGIGWLQAGLQELGVDVKSSGKGLSLSSLKRELSEIMEDRRVDKEKAWGADAGRLEETRVIEMLSNKWNKINDTMNTKPIPSINTMLAKIPSGREIHAIADFQPPSLDRATLSNMQGAPDPNDDFVGDLSSEDEVLSPTGPAVGAFPGTKDSYNRSASTAPSTTYY</sequence>
<dbReference type="SMART" id="SM01041">
    <property type="entry name" value="BRO1"/>
    <property type="match status" value="1"/>
</dbReference>
<organism evidence="5 6">
    <name type="scientific">Emericellopsis cladophorae</name>
    <dbReference type="NCBI Taxonomy" id="2686198"/>
    <lineage>
        <taxon>Eukaryota</taxon>
        <taxon>Fungi</taxon>
        <taxon>Dikarya</taxon>
        <taxon>Ascomycota</taxon>
        <taxon>Pezizomycotina</taxon>
        <taxon>Sordariomycetes</taxon>
        <taxon>Hypocreomycetidae</taxon>
        <taxon>Hypocreales</taxon>
        <taxon>Bionectriaceae</taxon>
        <taxon>Emericellopsis</taxon>
    </lineage>
</organism>
<dbReference type="PANTHER" id="PTHR40463:SF1">
    <property type="entry name" value="PH-RESPONSE REGULATOR PROTEIN PALC"/>
    <property type="match status" value="1"/>
</dbReference>
<reference evidence="5" key="2">
    <citation type="submission" date="2022-07" db="EMBL/GenBank/DDBJ databases">
        <authorList>
            <person name="Goncalves M.F.M."/>
            <person name="Hilario S."/>
            <person name="Van De Peer Y."/>
            <person name="Esteves A.C."/>
            <person name="Alves A."/>
        </authorList>
    </citation>
    <scope>NUCLEOTIDE SEQUENCE</scope>
    <source>
        <strain evidence="5">MUM 19.33</strain>
    </source>
</reference>
<evidence type="ECO:0000256" key="2">
    <source>
        <dbReference type="ARBA" id="ARBA00022193"/>
    </source>
</evidence>
<protein>
    <recommendedName>
        <fullName evidence="2">pH-response regulator protein palC</fullName>
    </recommendedName>
</protein>
<dbReference type="GeneID" id="75832218"/>
<dbReference type="OrthoDB" id="10266451at2759"/>
<dbReference type="InterPro" id="IPR038499">
    <property type="entry name" value="BRO1_sf"/>
</dbReference>
<comment type="caution">
    <text evidence="5">The sequence shown here is derived from an EMBL/GenBank/DDBJ whole genome shotgun (WGS) entry which is preliminary data.</text>
</comment>
<dbReference type="Gene3D" id="1.25.40.280">
    <property type="entry name" value="alix/aip1 like domains"/>
    <property type="match status" value="1"/>
</dbReference>
<dbReference type="GO" id="GO:0071467">
    <property type="term" value="P:cellular response to pH"/>
    <property type="evidence" value="ECO:0007669"/>
    <property type="project" value="InterPro"/>
</dbReference>
<dbReference type="PROSITE" id="PS51180">
    <property type="entry name" value="BRO1"/>
    <property type="match status" value="1"/>
</dbReference>
<dbReference type="Proteomes" id="UP001055219">
    <property type="component" value="Unassembled WGS sequence"/>
</dbReference>
<keyword evidence="6" id="KW-1185">Reference proteome</keyword>
<dbReference type="InterPro" id="IPR037505">
    <property type="entry name" value="pH-resp_palC"/>
</dbReference>
<dbReference type="RefSeq" id="XP_051360561.1">
    <property type="nucleotide sequence ID" value="XM_051508269.1"/>
</dbReference>
<dbReference type="InterPro" id="IPR004328">
    <property type="entry name" value="BRO1_dom"/>
</dbReference>
<evidence type="ECO:0000259" key="4">
    <source>
        <dbReference type="PROSITE" id="PS51180"/>
    </source>
</evidence>
<accession>A0A9Q0BCM6</accession>
<evidence type="ECO:0000313" key="6">
    <source>
        <dbReference type="Proteomes" id="UP001055219"/>
    </source>
</evidence>